<dbReference type="PANTHER" id="PTHR43543">
    <property type="entry name" value="MALONIC SEMIALDEHYDE REDUCTASE RUTE-RELATED"/>
    <property type="match status" value="1"/>
</dbReference>
<feature type="compositionally biased region" description="Polar residues" evidence="1">
    <location>
        <begin position="26"/>
        <end position="42"/>
    </location>
</feature>
<dbReference type="GO" id="GO:0016491">
    <property type="term" value="F:oxidoreductase activity"/>
    <property type="evidence" value="ECO:0007669"/>
    <property type="project" value="InterPro"/>
</dbReference>
<evidence type="ECO:0000313" key="3">
    <source>
        <dbReference type="EMBL" id="KAG5511431.1"/>
    </source>
</evidence>
<name>A0A836LL19_9TRYP</name>
<protein>
    <recommendedName>
        <fullName evidence="2">Nitroreductase domain-containing protein</fullName>
    </recommendedName>
</protein>
<dbReference type="EMBL" id="JAFJZO010000005">
    <property type="protein sequence ID" value="KAG5511431.1"/>
    <property type="molecule type" value="Genomic_DNA"/>
</dbReference>
<proteinExistence type="predicted"/>
<gene>
    <name evidence="3" type="ORF">JKF63_07394</name>
</gene>
<evidence type="ECO:0000259" key="2">
    <source>
        <dbReference type="Pfam" id="PF00881"/>
    </source>
</evidence>
<dbReference type="GeneID" id="94293410"/>
<dbReference type="InterPro" id="IPR000415">
    <property type="entry name" value="Nitroreductase-like"/>
</dbReference>
<accession>A0A836LL19</accession>
<dbReference type="RefSeq" id="XP_067759643.1">
    <property type="nucleotide sequence ID" value="XM_067903333.1"/>
</dbReference>
<reference evidence="3 4" key="1">
    <citation type="submission" date="2021-02" db="EMBL/GenBank/DDBJ databases">
        <title>Porcisia hertigi Genome sequencing and assembly.</title>
        <authorList>
            <person name="Almutairi H."/>
            <person name="Gatherer D."/>
        </authorList>
    </citation>
    <scope>NUCLEOTIDE SEQUENCE [LARGE SCALE GENOMIC DNA]</scope>
    <source>
        <strain evidence="3 4">C119</strain>
    </source>
</reference>
<dbReference type="PANTHER" id="PTHR43543:SF1">
    <property type="entry name" value="MALONIC SEMIALDEHYDE REDUCTASE RUTE-RELATED"/>
    <property type="match status" value="1"/>
</dbReference>
<dbReference type="KEGG" id="phet:94293410"/>
<dbReference type="OrthoDB" id="41362at2759"/>
<comment type="caution">
    <text evidence="3">The sequence shown here is derived from an EMBL/GenBank/DDBJ whole genome shotgun (WGS) entry which is preliminary data.</text>
</comment>
<sequence length="331" mass="35752">MLRHSCRLFLMTAVERTAAPTPRVSDATSTYNTEESGDSSNSGVGGPRGFLFALRSLVAWNNTNAAAAAASAPLSSSSTVSSTHNSSSTSGAALDVVEAVVRDRWTCRQFDTSRSIDLDTLKRVLAATTRAPTGFNLQGWHAVVVTDTAVREQLFKAALGQPQVLQAPVTIVFLGDREPERYAPQALEMGLETGYYHPLYGAAYLRNVYYFMHGGPTQSMAAVKSFVSAWYSRASGTPLVSVPVSRTGYAWKQAMIPATTFVQLCTAAGWNTCMMEGIDEEAVKLALGVPGERYSVPVVISVGFATTAEAAKREIRCPRFATSHTVRWNKF</sequence>
<dbReference type="AlphaFoldDB" id="A0A836LL19"/>
<dbReference type="InterPro" id="IPR029479">
    <property type="entry name" value="Nitroreductase"/>
</dbReference>
<dbReference type="Pfam" id="PF00881">
    <property type="entry name" value="Nitroreductase"/>
    <property type="match status" value="1"/>
</dbReference>
<organism evidence="3 4">
    <name type="scientific">Porcisia hertigi</name>
    <dbReference type="NCBI Taxonomy" id="2761500"/>
    <lineage>
        <taxon>Eukaryota</taxon>
        <taxon>Discoba</taxon>
        <taxon>Euglenozoa</taxon>
        <taxon>Kinetoplastea</taxon>
        <taxon>Metakinetoplastina</taxon>
        <taxon>Trypanosomatida</taxon>
        <taxon>Trypanosomatidae</taxon>
        <taxon>Leishmaniinae</taxon>
        <taxon>Porcisia</taxon>
    </lineage>
</organism>
<feature type="domain" description="Nitroreductase" evidence="2">
    <location>
        <begin position="101"/>
        <end position="303"/>
    </location>
</feature>
<dbReference type="Proteomes" id="UP000674318">
    <property type="component" value="Unassembled WGS sequence"/>
</dbReference>
<evidence type="ECO:0000256" key="1">
    <source>
        <dbReference type="SAM" id="MobiDB-lite"/>
    </source>
</evidence>
<dbReference type="Gene3D" id="3.40.109.10">
    <property type="entry name" value="NADH Oxidase"/>
    <property type="match status" value="1"/>
</dbReference>
<feature type="region of interest" description="Disordered" evidence="1">
    <location>
        <begin position="19"/>
        <end position="43"/>
    </location>
</feature>
<keyword evidence="4" id="KW-1185">Reference proteome</keyword>
<dbReference type="InterPro" id="IPR050461">
    <property type="entry name" value="Nitroreductase_HadB/RutE"/>
</dbReference>
<evidence type="ECO:0000313" key="4">
    <source>
        <dbReference type="Proteomes" id="UP000674318"/>
    </source>
</evidence>
<dbReference type="SUPFAM" id="SSF55469">
    <property type="entry name" value="FMN-dependent nitroreductase-like"/>
    <property type="match status" value="1"/>
</dbReference>